<sequence length="100" mass="11053">MMKLVAVAAAVDDVAVEGDDVVEVESKDLMQQLQQVVAAVELLKGEMQLQQKWLLVELQQLVAAAVAVVVVVAVEEGPIAEALLSKIAKFEKKKQYWRFF</sequence>
<evidence type="ECO:0000313" key="2">
    <source>
        <dbReference type="WBParaSite" id="ES5_v2.g13148.t1"/>
    </source>
</evidence>
<dbReference type="Proteomes" id="UP000887579">
    <property type="component" value="Unplaced"/>
</dbReference>
<protein>
    <submittedName>
        <fullName evidence="2">Uncharacterized protein</fullName>
    </submittedName>
</protein>
<organism evidence="1 2">
    <name type="scientific">Panagrolaimus sp. ES5</name>
    <dbReference type="NCBI Taxonomy" id="591445"/>
    <lineage>
        <taxon>Eukaryota</taxon>
        <taxon>Metazoa</taxon>
        <taxon>Ecdysozoa</taxon>
        <taxon>Nematoda</taxon>
        <taxon>Chromadorea</taxon>
        <taxon>Rhabditida</taxon>
        <taxon>Tylenchina</taxon>
        <taxon>Panagrolaimomorpha</taxon>
        <taxon>Panagrolaimoidea</taxon>
        <taxon>Panagrolaimidae</taxon>
        <taxon>Panagrolaimus</taxon>
    </lineage>
</organism>
<proteinExistence type="predicted"/>
<reference evidence="2" key="1">
    <citation type="submission" date="2022-11" db="UniProtKB">
        <authorList>
            <consortium name="WormBaseParasite"/>
        </authorList>
    </citation>
    <scope>IDENTIFICATION</scope>
</reference>
<dbReference type="WBParaSite" id="ES5_v2.g13148.t1">
    <property type="protein sequence ID" value="ES5_v2.g13148.t1"/>
    <property type="gene ID" value="ES5_v2.g13148"/>
</dbReference>
<name>A0AC34F7R0_9BILA</name>
<accession>A0AC34F7R0</accession>
<evidence type="ECO:0000313" key="1">
    <source>
        <dbReference type="Proteomes" id="UP000887579"/>
    </source>
</evidence>